<dbReference type="EMBL" id="MZ394738">
    <property type="protein sequence ID" value="QWV59669.1"/>
    <property type="molecule type" value="Genomic_DNA"/>
</dbReference>
<proteinExistence type="predicted"/>
<dbReference type="KEGG" id="vg:5176426"/>
<keyword evidence="5" id="KW-1185">Reference proteome</keyword>
<protein>
    <submittedName>
        <fullName evidence="3">Putative 12.5 kDa protein</fullName>
    </submittedName>
</protein>
<evidence type="ECO:0000313" key="3">
    <source>
        <dbReference type="EMBL" id="AGS47917.1"/>
    </source>
</evidence>
<reference evidence="2 5" key="1">
    <citation type="journal article" date="2006" name="J. Microbiol.">
        <title>Morphological, phylogenetic and biological characteristics of Ectropis obliqua single-nucleocapsid nucleopolyhedrovirus.</title>
        <authorList>
            <person name="Ma X.C."/>
            <person name="Xu H.J."/>
            <person name="Tang M.J."/>
            <person name="Xiao Q."/>
            <person name="Hong J."/>
            <person name="Zhang C.X."/>
        </authorList>
    </citation>
    <scope>NUCLEOTIDE SEQUENCE [LARGE SCALE GENOMIC DNA]</scope>
    <source>
        <strain evidence="2 5">A1</strain>
    </source>
</reference>
<dbReference type="Pfam" id="PF06024">
    <property type="entry name" value="Orf78"/>
    <property type="match status" value="1"/>
</dbReference>
<feature type="transmembrane region" description="Helical" evidence="1">
    <location>
        <begin position="69"/>
        <end position="96"/>
    </location>
</feature>
<keyword evidence="1" id="KW-1133">Transmembrane helix</keyword>
<keyword evidence="1" id="KW-0812">Transmembrane</keyword>
<dbReference type="OrthoDB" id="23668at10239"/>
<dbReference type="RefSeq" id="YP_874255.1">
    <property type="nucleotide sequence ID" value="NC_008586.1"/>
</dbReference>
<gene>
    <name evidence="4" type="ORF">QF4000083</name>
    <name evidence="3" type="ORF">wdlz-06GM73</name>
</gene>
<name>A0EYW5_9ABAC</name>
<dbReference type="InterPro" id="IPR009261">
    <property type="entry name" value="AcMNPV_AC78"/>
</dbReference>
<dbReference type="EMBL" id="KC960018">
    <property type="protein sequence ID" value="AGS47917.1"/>
    <property type="molecule type" value="Genomic_DNA"/>
</dbReference>
<evidence type="ECO:0000313" key="4">
    <source>
        <dbReference type="EMBL" id="QWV59669.1"/>
    </source>
</evidence>
<reference evidence="4" key="5">
    <citation type="submission" date="2021-06" db="EMBL/GenBank/DDBJ databases">
        <authorList>
            <person name="Xiao Q."/>
            <person name="Zhang X.X."/>
            <person name="Tang M.J."/>
        </authorList>
    </citation>
    <scope>NUCLEOTIDE SEQUENCE</scope>
    <source>
        <strain evidence="4">QF4</strain>
    </source>
</reference>
<dbReference type="EMBL" id="DQ837165">
    <property type="protein sequence ID" value="ABI35745.1"/>
    <property type="molecule type" value="Genomic_DNA"/>
</dbReference>
<keyword evidence="1" id="KW-0472">Membrane</keyword>
<reference evidence="2" key="2">
    <citation type="submission" date="2006-07" db="EMBL/GenBank/DDBJ databases">
        <authorList>
            <person name="Zhang C.-X."/>
            <person name="Yang Z.-N."/>
            <person name="Ma X.-C."/>
            <person name="Xiao Q."/>
        </authorList>
    </citation>
    <scope>NUCLEOTIDE SEQUENCE</scope>
    <source>
        <strain evidence="2">A1</strain>
    </source>
</reference>
<evidence type="ECO:0000256" key="1">
    <source>
        <dbReference type="SAM" id="Phobius"/>
    </source>
</evidence>
<dbReference type="Proteomes" id="UP000214344">
    <property type="component" value="Segment"/>
</dbReference>
<reference evidence="2 5" key="3">
    <citation type="journal article" date="2007" name="Virology">
        <title>Genome sequence and organization of a nucleopolyhedrovirus that infects the tea looper caterpillar, Ectropis obliqua.</title>
        <authorList>
            <person name="Ma X.C."/>
            <person name="Shang J.Y."/>
            <person name="Yang Z.N."/>
            <person name="Bao Y.Y."/>
            <person name="Xiao Q."/>
            <person name="Zhang C.X."/>
        </authorList>
    </citation>
    <scope>NUCLEOTIDE SEQUENCE [LARGE SCALE GENOMIC DNA]</scope>
    <source>
        <strain evidence="2 5">A1</strain>
    </source>
</reference>
<organism evidence="2 5">
    <name type="scientific">Ectropis obliqua nucleopolyhedrovirus</name>
    <dbReference type="NCBI Taxonomy" id="59376"/>
    <lineage>
        <taxon>Viruses</taxon>
        <taxon>Viruses incertae sedis</taxon>
        <taxon>Naldaviricetes</taxon>
        <taxon>Lefavirales</taxon>
        <taxon>Baculoviridae</taxon>
        <taxon>Alphabaculovirus</taxon>
        <taxon>Alphabaculovirus ecobliquae</taxon>
    </lineage>
</organism>
<evidence type="ECO:0000313" key="5">
    <source>
        <dbReference type="Proteomes" id="UP000214344"/>
    </source>
</evidence>
<evidence type="ECO:0000313" key="2">
    <source>
        <dbReference type="EMBL" id="ABI35745.1"/>
    </source>
</evidence>
<sequence length="110" mass="12454">MSFEIPYERLGVKNIVDYIPLKLALNDTDESKNYSASNSAAGAKNDNDNLFYNNITSGRGNEQRGSEHIILITLLSIFCIIVILYIVYAIYFFIILRDEQKSIAPQPVSF</sequence>
<accession>A0EYW5</accession>
<reference evidence="3" key="4">
    <citation type="submission" date="2013-04" db="EMBL/GenBank/DDBJ databases">
        <authorList>
            <person name="Chen J."/>
            <person name="Hu Y."/>
            <person name="Yin Y."/>
            <person name="Wang B."/>
            <person name="Zhu Y."/>
        </authorList>
    </citation>
    <scope>NUCLEOTIDE SEQUENCE</scope>
    <source>
        <strain evidence="3">Unioasis 1</strain>
    </source>
</reference>